<sequence length="80" mass="8390">MFAAAQGQSPLCVLVLCNTTPAFLPSAPASRLAAALRKNLPSMLLAACTKHGEGSLPPTPDSHTHRDTEQNRAKNGGPKR</sequence>
<feature type="region of interest" description="Disordered" evidence="1">
    <location>
        <begin position="50"/>
        <end position="80"/>
    </location>
</feature>
<name>A0A5B7FP49_PORTR</name>
<feature type="compositionally biased region" description="Basic and acidic residues" evidence="1">
    <location>
        <begin position="62"/>
        <end position="72"/>
    </location>
</feature>
<keyword evidence="3" id="KW-1185">Reference proteome</keyword>
<organism evidence="2 3">
    <name type="scientific">Portunus trituberculatus</name>
    <name type="common">Swimming crab</name>
    <name type="synonym">Neptunus trituberculatus</name>
    <dbReference type="NCBI Taxonomy" id="210409"/>
    <lineage>
        <taxon>Eukaryota</taxon>
        <taxon>Metazoa</taxon>
        <taxon>Ecdysozoa</taxon>
        <taxon>Arthropoda</taxon>
        <taxon>Crustacea</taxon>
        <taxon>Multicrustacea</taxon>
        <taxon>Malacostraca</taxon>
        <taxon>Eumalacostraca</taxon>
        <taxon>Eucarida</taxon>
        <taxon>Decapoda</taxon>
        <taxon>Pleocyemata</taxon>
        <taxon>Brachyura</taxon>
        <taxon>Eubrachyura</taxon>
        <taxon>Portunoidea</taxon>
        <taxon>Portunidae</taxon>
        <taxon>Portuninae</taxon>
        <taxon>Portunus</taxon>
    </lineage>
</organism>
<dbReference type="Proteomes" id="UP000324222">
    <property type="component" value="Unassembled WGS sequence"/>
</dbReference>
<dbReference type="EMBL" id="VSRR010007565">
    <property type="protein sequence ID" value="MPC47127.1"/>
    <property type="molecule type" value="Genomic_DNA"/>
</dbReference>
<evidence type="ECO:0000313" key="3">
    <source>
        <dbReference type="Proteomes" id="UP000324222"/>
    </source>
</evidence>
<gene>
    <name evidence="2" type="ORF">E2C01_040862</name>
</gene>
<evidence type="ECO:0000256" key="1">
    <source>
        <dbReference type="SAM" id="MobiDB-lite"/>
    </source>
</evidence>
<dbReference type="AlphaFoldDB" id="A0A5B7FP49"/>
<reference evidence="2 3" key="1">
    <citation type="submission" date="2019-05" db="EMBL/GenBank/DDBJ databases">
        <title>Another draft genome of Portunus trituberculatus and its Hox gene families provides insights of decapod evolution.</title>
        <authorList>
            <person name="Jeong J.-H."/>
            <person name="Song I."/>
            <person name="Kim S."/>
            <person name="Choi T."/>
            <person name="Kim D."/>
            <person name="Ryu S."/>
            <person name="Kim W."/>
        </authorList>
    </citation>
    <scope>NUCLEOTIDE SEQUENCE [LARGE SCALE GENOMIC DNA]</scope>
    <source>
        <tissue evidence="2">Muscle</tissue>
    </source>
</reference>
<evidence type="ECO:0000313" key="2">
    <source>
        <dbReference type="EMBL" id="MPC47127.1"/>
    </source>
</evidence>
<proteinExistence type="predicted"/>
<protein>
    <submittedName>
        <fullName evidence="2">Uncharacterized protein</fullName>
    </submittedName>
</protein>
<accession>A0A5B7FP49</accession>
<comment type="caution">
    <text evidence="2">The sequence shown here is derived from an EMBL/GenBank/DDBJ whole genome shotgun (WGS) entry which is preliminary data.</text>
</comment>